<dbReference type="Gene3D" id="2.60.120.10">
    <property type="entry name" value="Jelly Rolls"/>
    <property type="match status" value="1"/>
</dbReference>
<dbReference type="STRING" id="1330330.IX53_08000"/>
<dbReference type="AlphaFoldDB" id="A0A0G2ZDX7"/>
<proteinExistence type="predicted"/>
<accession>A0A0G2ZDX7</accession>
<evidence type="ECO:0000313" key="2">
    <source>
        <dbReference type="Proteomes" id="UP000035159"/>
    </source>
</evidence>
<dbReference type="EMBL" id="CP011232">
    <property type="protein sequence ID" value="AKI97764.1"/>
    <property type="molecule type" value="Genomic_DNA"/>
</dbReference>
<organism evidence="1 2">
    <name type="scientific">Kosmotoga pacifica</name>
    <dbReference type="NCBI Taxonomy" id="1330330"/>
    <lineage>
        <taxon>Bacteria</taxon>
        <taxon>Thermotogati</taxon>
        <taxon>Thermotogota</taxon>
        <taxon>Thermotogae</taxon>
        <taxon>Kosmotogales</taxon>
        <taxon>Kosmotogaceae</taxon>
        <taxon>Kosmotoga</taxon>
    </lineage>
</organism>
<evidence type="ECO:0008006" key="3">
    <source>
        <dbReference type="Google" id="ProtNLM"/>
    </source>
</evidence>
<dbReference type="OrthoDB" id="117649at2"/>
<dbReference type="KEGG" id="kpf:IX53_08000"/>
<dbReference type="InterPro" id="IPR011051">
    <property type="entry name" value="RmlC_Cupin_sf"/>
</dbReference>
<sequence>MKAKIFKNIFENMAGQDITVHGGTYIKIAEIENLEGEPEIHESYTDVYIVIGGKGILYIGEKLKSLVEISRGELRGKEIEDAERFELSKDSIVVIPHGTAHKLDVKGKMKLIVLKVKS</sequence>
<dbReference type="SUPFAM" id="SSF51182">
    <property type="entry name" value="RmlC-like cupins"/>
    <property type="match status" value="1"/>
</dbReference>
<name>A0A0G2ZDX7_9BACT</name>
<dbReference type="InterPro" id="IPR014710">
    <property type="entry name" value="RmlC-like_jellyroll"/>
</dbReference>
<dbReference type="Proteomes" id="UP000035159">
    <property type="component" value="Chromosome"/>
</dbReference>
<reference evidence="1 2" key="1">
    <citation type="submission" date="2015-04" db="EMBL/GenBank/DDBJ databases">
        <title>Complete Genome Sequence of Kosmotoga pacifica SLHLJ1.</title>
        <authorList>
            <person name="Jiang L.J."/>
            <person name="Shao Z.Z."/>
            <person name="Jebbar M."/>
        </authorList>
    </citation>
    <scope>NUCLEOTIDE SEQUENCE [LARGE SCALE GENOMIC DNA]</scope>
    <source>
        <strain evidence="1 2">SLHLJ1</strain>
    </source>
</reference>
<dbReference type="PATRIC" id="fig|1330330.3.peg.1620"/>
<gene>
    <name evidence="1" type="ORF">IX53_08000</name>
</gene>
<keyword evidence="2" id="KW-1185">Reference proteome</keyword>
<protein>
    <recommendedName>
        <fullName evidence="3">Cupin</fullName>
    </recommendedName>
</protein>
<dbReference type="RefSeq" id="WP_047754899.1">
    <property type="nucleotide sequence ID" value="NZ_CAJUHA010000023.1"/>
</dbReference>
<evidence type="ECO:0000313" key="1">
    <source>
        <dbReference type="EMBL" id="AKI97764.1"/>
    </source>
</evidence>